<dbReference type="OrthoDB" id="1053771at2759"/>
<name>A0A9P9DS83_9PLEO</name>
<dbReference type="AlphaFoldDB" id="A0A9P9DS83"/>
<dbReference type="GO" id="GO:0003871">
    <property type="term" value="F:5-methyltetrahydropteroyltriglutamate-homocysteine S-methyltransferase activity"/>
    <property type="evidence" value="ECO:0007669"/>
    <property type="project" value="InterPro"/>
</dbReference>
<evidence type="ECO:0000313" key="3">
    <source>
        <dbReference type="EMBL" id="KAH7125700.1"/>
    </source>
</evidence>
<organism evidence="3 4">
    <name type="scientific">Dendryphion nanum</name>
    <dbReference type="NCBI Taxonomy" id="256645"/>
    <lineage>
        <taxon>Eukaryota</taxon>
        <taxon>Fungi</taxon>
        <taxon>Dikarya</taxon>
        <taxon>Ascomycota</taxon>
        <taxon>Pezizomycotina</taxon>
        <taxon>Dothideomycetes</taxon>
        <taxon>Pleosporomycetidae</taxon>
        <taxon>Pleosporales</taxon>
        <taxon>Torulaceae</taxon>
        <taxon>Dendryphion</taxon>
    </lineage>
</organism>
<sequence length="112" mass="12616">MVQSSVLGFPRMGANRELKKANEAYWAGKLERDDLLKEGKRLRLEHWKIQKDAGVDVIPSNDFAFYDHILDHIQLFNVSTASANSASRATMHLTTPSGCPREVHKALSTHSR</sequence>
<dbReference type="GO" id="GO:0008270">
    <property type="term" value="F:zinc ion binding"/>
    <property type="evidence" value="ECO:0007669"/>
    <property type="project" value="InterPro"/>
</dbReference>
<evidence type="ECO:0000259" key="2">
    <source>
        <dbReference type="Pfam" id="PF08267"/>
    </source>
</evidence>
<dbReference type="Pfam" id="PF08267">
    <property type="entry name" value="Meth_synt_1"/>
    <property type="match status" value="1"/>
</dbReference>
<dbReference type="InterPro" id="IPR038071">
    <property type="entry name" value="UROD/MetE-like_sf"/>
</dbReference>
<proteinExistence type="predicted"/>
<accession>A0A9P9DS83</accession>
<reference evidence="3" key="1">
    <citation type="journal article" date="2021" name="Nat. Commun.">
        <title>Genetic determinants of endophytism in the Arabidopsis root mycobiome.</title>
        <authorList>
            <person name="Mesny F."/>
            <person name="Miyauchi S."/>
            <person name="Thiergart T."/>
            <person name="Pickel B."/>
            <person name="Atanasova L."/>
            <person name="Karlsson M."/>
            <person name="Huettel B."/>
            <person name="Barry K.W."/>
            <person name="Haridas S."/>
            <person name="Chen C."/>
            <person name="Bauer D."/>
            <person name="Andreopoulos W."/>
            <person name="Pangilinan J."/>
            <person name="LaButti K."/>
            <person name="Riley R."/>
            <person name="Lipzen A."/>
            <person name="Clum A."/>
            <person name="Drula E."/>
            <person name="Henrissat B."/>
            <person name="Kohler A."/>
            <person name="Grigoriev I.V."/>
            <person name="Martin F.M."/>
            <person name="Hacquard S."/>
        </authorList>
    </citation>
    <scope>NUCLEOTIDE SEQUENCE</scope>
    <source>
        <strain evidence="3">MPI-CAGE-CH-0243</strain>
    </source>
</reference>
<feature type="domain" description="Cobalamin-independent methionine synthase MetE N-terminal" evidence="2">
    <location>
        <begin position="4"/>
        <end position="80"/>
    </location>
</feature>
<gene>
    <name evidence="3" type="ORF">B0J11DRAFT_433956</name>
</gene>
<keyword evidence="4" id="KW-1185">Reference proteome</keyword>
<feature type="region of interest" description="Disordered" evidence="1">
    <location>
        <begin position="92"/>
        <end position="112"/>
    </location>
</feature>
<dbReference type="GO" id="GO:0008652">
    <property type="term" value="P:amino acid biosynthetic process"/>
    <property type="evidence" value="ECO:0007669"/>
    <property type="project" value="InterPro"/>
</dbReference>
<dbReference type="Gene3D" id="3.20.20.210">
    <property type="match status" value="1"/>
</dbReference>
<dbReference type="InterPro" id="IPR013215">
    <property type="entry name" value="Cbl-indep_Met_Synth_N"/>
</dbReference>
<protein>
    <submittedName>
        <fullName evidence="3">Cobalamin-independent synthase</fullName>
    </submittedName>
</protein>
<evidence type="ECO:0000313" key="4">
    <source>
        <dbReference type="Proteomes" id="UP000700596"/>
    </source>
</evidence>
<dbReference type="PANTHER" id="PTHR30519">
    <property type="entry name" value="5-METHYLTETRAHYDROPTEROYLTRIGLUTAMATE--HOMOCYSTEINE METHYLTRANSFERASE"/>
    <property type="match status" value="1"/>
</dbReference>
<dbReference type="EMBL" id="JAGMWT010000007">
    <property type="protein sequence ID" value="KAH7125700.1"/>
    <property type="molecule type" value="Genomic_DNA"/>
</dbReference>
<comment type="caution">
    <text evidence="3">The sequence shown here is derived from an EMBL/GenBank/DDBJ whole genome shotgun (WGS) entry which is preliminary data.</text>
</comment>
<evidence type="ECO:0000256" key="1">
    <source>
        <dbReference type="SAM" id="MobiDB-lite"/>
    </source>
</evidence>
<dbReference type="SUPFAM" id="SSF51726">
    <property type="entry name" value="UROD/MetE-like"/>
    <property type="match status" value="1"/>
</dbReference>
<dbReference type="Proteomes" id="UP000700596">
    <property type="component" value="Unassembled WGS sequence"/>
</dbReference>